<evidence type="ECO:0000313" key="3">
    <source>
        <dbReference type="Proteomes" id="UP001231941"/>
    </source>
</evidence>
<evidence type="ECO:0008006" key="4">
    <source>
        <dbReference type="Google" id="ProtNLM"/>
    </source>
</evidence>
<feature type="transmembrane region" description="Helical" evidence="1">
    <location>
        <begin position="17"/>
        <end position="38"/>
    </location>
</feature>
<reference evidence="2 3" key="1">
    <citation type="submission" date="2023-08" db="EMBL/GenBank/DDBJ databases">
        <authorList>
            <person name="Park J.-S."/>
        </authorList>
    </citation>
    <scope>NUCLEOTIDE SEQUENCE [LARGE SCALE GENOMIC DNA]</scope>
    <source>
        <strain evidence="2 3">2205SS18-9</strain>
    </source>
</reference>
<keyword evidence="1" id="KW-0472">Membrane</keyword>
<protein>
    <recommendedName>
        <fullName evidence="4">DUF2768 domain-containing protein</fullName>
    </recommendedName>
</protein>
<dbReference type="EMBL" id="JAVAMP010000012">
    <property type="protein sequence ID" value="MDP5276094.1"/>
    <property type="molecule type" value="Genomic_DNA"/>
</dbReference>
<gene>
    <name evidence="2" type="ORF">Q5Y73_18505</name>
</gene>
<evidence type="ECO:0000313" key="2">
    <source>
        <dbReference type="EMBL" id="MDP5276094.1"/>
    </source>
</evidence>
<name>A0ABT9J3C3_9BACL</name>
<sequence>MDIEINLGMFWEYAGPIIIMIISMIITAIGCLILLSFMPRGIMRDISRGLSMFIVAMVGVISVYIASSVWAY</sequence>
<keyword evidence="3" id="KW-1185">Reference proteome</keyword>
<keyword evidence="1" id="KW-1133">Transmembrane helix</keyword>
<organism evidence="2 3">
    <name type="scientific">Chengkuizengella axinellae</name>
    <dbReference type="NCBI Taxonomy" id="3064388"/>
    <lineage>
        <taxon>Bacteria</taxon>
        <taxon>Bacillati</taxon>
        <taxon>Bacillota</taxon>
        <taxon>Bacilli</taxon>
        <taxon>Bacillales</taxon>
        <taxon>Paenibacillaceae</taxon>
        <taxon>Chengkuizengella</taxon>
    </lineage>
</organism>
<evidence type="ECO:0000256" key="1">
    <source>
        <dbReference type="SAM" id="Phobius"/>
    </source>
</evidence>
<dbReference type="RefSeq" id="WP_305993406.1">
    <property type="nucleotide sequence ID" value="NZ_JAVAMP010000012.1"/>
</dbReference>
<accession>A0ABT9J3C3</accession>
<proteinExistence type="predicted"/>
<feature type="transmembrane region" description="Helical" evidence="1">
    <location>
        <begin position="50"/>
        <end position="71"/>
    </location>
</feature>
<comment type="caution">
    <text evidence="2">The sequence shown here is derived from an EMBL/GenBank/DDBJ whole genome shotgun (WGS) entry which is preliminary data.</text>
</comment>
<dbReference type="Proteomes" id="UP001231941">
    <property type="component" value="Unassembled WGS sequence"/>
</dbReference>
<keyword evidence="1" id="KW-0812">Transmembrane</keyword>